<organism evidence="29 30">
    <name type="scientific">Meganyctiphanes norvegica</name>
    <name type="common">Northern krill</name>
    <name type="synonym">Thysanopoda norvegica</name>
    <dbReference type="NCBI Taxonomy" id="48144"/>
    <lineage>
        <taxon>Eukaryota</taxon>
        <taxon>Metazoa</taxon>
        <taxon>Ecdysozoa</taxon>
        <taxon>Arthropoda</taxon>
        <taxon>Crustacea</taxon>
        <taxon>Multicrustacea</taxon>
        <taxon>Malacostraca</taxon>
        <taxon>Eumalacostraca</taxon>
        <taxon>Eucarida</taxon>
        <taxon>Euphausiacea</taxon>
        <taxon>Euphausiidae</taxon>
        <taxon>Meganyctiphanes</taxon>
    </lineage>
</organism>
<evidence type="ECO:0000313" key="30">
    <source>
        <dbReference type="Proteomes" id="UP001497623"/>
    </source>
</evidence>
<feature type="binding site" evidence="27">
    <location>
        <position position="214"/>
    </location>
    <ligand>
        <name>2-oxoglutarate</name>
        <dbReference type="ChEBI" id="CHEBI:16810"/>
    </ligand>
</feature>
<dbReference type="GO" id="GO:0008198">
    <property type="term" value="F:ferrous iron binding"/>
    <property type="evidence" value="ECO:0007669"/>
    <property type="project" value="TreeGrafter"/>
</dbReference>
<dbReference type="EMBL" id="CAXKWB010000175">
    <property type="protein sequence ID" value="CAL4059704.1"/>
    <property type="molecule type" value="Genomic_DNA"/>
</dbReference>
<evidence type="ECO:0000256" key="5">
    <source>
        <dbReference type="ARBA" id="ARBA00022763"/>
    </source>
</evidence>
<dbReference type="InterPro" id="IPR037151">
    <property type="entry name" value="AlkB-like_sf"/>
</dbReference>
<comment type="caution">
    <text evidence="29">The sequence shown here is derived from an EMBL/GenBank/DDBJ whole genome shotgun (WGS) entry which is preliminary data.</text>
</comment>
<comment type="catalytic activity">
    <reaction evidence="15">
        <text>an N(3)-methyl-2'-deoxycytidine in double-stranded DNA + 2-oxoglutarate + O2 = a 2'-deoxycytidine in double-stranded DNA + formaldehyde + succinate + CO2 + H(+)</text>
        <dbReference type="Rhea" id="RHEA:70439"/>
        <dbReference type="Rhea" id="RHEA-COMP:14237"/>
        <dbReference type="Rhea" id="RHEA-COMP:17070"/>
        <dbReference type="ChEBI" id="CHEBI:15378"/>
        <dbReference type="ChEBI" id="CHEBI:15379"/>
        <dbReference type="ChEBI" id="CHEBI:16526"/>
        <dbReference type="ChEBI" id="CHEBI:16810"/>
        <dbReference type="ChEBI" id="CHEBI:16842"/>
        <dbReference type="ChEBI" id="CHEBI:30031"/>
        <dbReference type="ChEBI" id="CHEBI:85452"/>
        <dbReference type="ChEBI" id="CHEBI:139075"/>
    </reaction>
    <physiologicalReaction direction="left-to-right" evidence="15">
        <dbReference type="Rhea" id="RHEA:70440"/>
    </physiologicalReaction>
</comment>
<evidence type="ECO:0000256" key="12">
    <source>
        <dbReference type="ARBA" id="ARBA00051010"/>
    </source>
</evidence>
<evidence type="ECO:0000256" key="8">
    <source>
        <dbReference type="ARBA" id="ARBA00023002"/>
    </source>
</evidence>
<evidence type="ECO:0000256" key="21">
    <source>
        <dbReference type="ARBA" id="ARBA00053025"/>
    </source>
</evidence>
<dbReference type="InterPro" id="IPR032852">
    <property type="entry name" value="ALKBH2"/>
</dbReference>
<evidence type="ECO:0000256" key="22">
    <source>
        <dbReference type="ARBA" id="ARBA00062909"/>
    </source>
</evidence>
<feature type="binding site" evidence="27">
    <location>
        <position position="136"/>
    </location>
    <ligand>
        <name>2-oxoglutarate</name>
        <dbReference type="ChEBI" id="CHEBI:16810"/>
    </ligand>
</feature>
<evidence type="ECO:0000256" key="7">
    <source>
        <dbReference type="ARBA" id="ARBA00022964"/>
    </source>
</evidence>
<evidence type="ECO:0000256" key="13">
    <source>
        <dbReference type="ARBA" id="ARBA00051165"/>
    </source>
</evidence>
<evidence type="ECO:0000256" key="4">
    <source>
        <dbReference type="ARBA" id="ARBA00022723"/>
    </source>
</evidence>
<comment type="catalytic activity">
    <reaction evidence="21">
        <text>a methylated nucleobase within DNA + 2-oxoglutarate + O2 = a nucleobase within DNA + formaldehyde + succinate + CO2</text>
        <dbReference type="Rhea" id="RHEA:30299"/>
        <dbReference type="Rhea" id="RHEA-COMP:12192"/>
        <dbReference type="Rhea" id="RHEA-COMP:12193"/>
        <dbReference type="ChEBI" id="CHEBI:15379"/>
        <dbReference type="ChEBI" id="CHEBI:16526"/>
        <dbReference type="ChEBI" id="CHEBI:16810"/>
        <dbReference type="ChEBI" id="CHEBI:16842"/>
        <dbReference type="ChEBI" id="CHEBI:30031"/>
        <dbReference type="ChEBI" id="CHEBI:32875"/>
        <dbReference type="ChEBI" id="CHEBI:64428"/>
        <dbReference type="EC" id="1.14.11.33"/>
    </reaction>
    <physiologicalReaction direction="left-to-right" evidence="21">
        <dbReference type="Rhea" id="RHEA:30300"/>
    </physiologicalReaction>
</comment>
<evidence type="ECO:0000256" key="11">
    <source>
        <dbReference type="ARBA" id="ARBA00023242"/>
    </source>
</evidence>
<dbReference type="EC" id="1.14.11.33" evidence="23"/>
<keyword evidence="4" id="KW-0479">Metal-binding</keyword>
<keyword evidence="5" id="KW-0227">DNA damage</keyword>
<comment type="cofactor">
    <cofactor evidence="1">
        <name>Fe(2+)</name>
        <dbReference type="ChEBI" id="CHEBI:29033"/>
    </cofactor>
</comment>
<comment type="catalytic activity">
    <reaction evidence="13">
        <text>an N(3)-methyl-2'-deoxycytidine in single-stranded DNA + 2-oxoglutarate + O2 = a 2'-deoxycytidine in single-stranded DNA + formaldehyde + succinate + CO2 + H(+)</text>
        <dbReference type="Rhea" id="RHEA:70435"/>
        <dbReference type="Rhea" id="RHEA-COMP:12846"/>
        <dbReference type="Rhea" id="RHEA-COMP:17894"/>
        <dbReference type="ChEBI" id="CHEBI:15378"/>
        <dbReference type="ChEBI" id="CHEBI:15379"/>
        <dbReference type="ChEBI" id="CHEBI:16526"/>
        <dbReference type="ChEBI" id="CHEBI:16810"/>
        <dbReference type="ChEBI" id="CHEBI:16842"/>
        <dbReference type="ChEBI" id="CHEBI:30031"/>
        <dbReference type="ChEBI" id="CHEBI:85452"/>
        <dbReference type="ChEBI" id="CHEBI:139075"/>
    </reaction>
    <physiologicalReaction direction="left-to-right" evidence="13">
        <dbReference type="Rhea" id="RHEA:70436"/>
    </physiologicalReaction>
</comment>
<feature type="binding site" evidence="27">
    <location>
        <position position="124"/>
    </location>
    <ligand>
        <name>2-oxoglutarate</name>
        <dbReference type="ChEBI" id="CHEBI:16810"/>
    </ligand>
</feature>
<keyword evidence="7" id="KW-0223">Dioxygenase</keyword>
<dbReference type="GO" id="GO:0005654">
    <property type="term" value="C:nucleoplasm"/>
    <property type="evidence" value="ECO:0007669"/>
    <property type="project" value="UniProtKB-SubCell"/>
</dbReference>
<keyword evidence="11" id="KW-0539">Nucleus</keyword>
<feature type="binding site" evidence="27">
    <location>
        <begin position="67"/>
        <end position="69"/>
    </location>
    <ligand>
        <name>substrate</name>
    </ligand>
</feature>
<feature type="domain" description="Fe2OG dioxygenase" evidence="28">
    <location>
        <begin position="117"/>
        <end position="223"/>
    </location>
</feature>
<comment type="catalytic activity">
    <reaction evidence="17">
        <text>a 1,N(2)-etheno-2'-deoxyguanosine in double-stranded DNA + 2-oxoglutarate + O2 + H2O = a 2'-deoxyguanosine in double-stranded DNA + glyoxal + succinate + CO2</text>
        <dbReference type="Rhea" id="RHEA:70487"/>
        <dbReference type="Rhea" id="RHEA-COMP:17910"/>
        <dbReference type="Rhea" id="RHEA-COMP:17912"/>
        <dbReference type="ChEBI" id="CHEBI:15377"/>
        <dbReference type="ChEBI" id="CHEBI:15379"/>
        <dbReference type="ChEBI" id="CHEBI:16526"/>
        <dbReference type="ChEBI" id="CHEBI:16810"/>
        <dbReference type="ChEBI" id="CHEBI:30031"/>
        <dbReference type="ChEBI" id="CHEBI:34779"/>
        <dbReference type="ChEBI" id="CHEBI:85445"/>
        <dbReference type="ChEBI" id="CHEBI:189586"/>
    </reaction>
    <physiologicalReaction direction="left-to-right" evidence="17">
        <dbReference type="Rhea" id="RHEA:70488"/>
    </physiologicalReaction>
</comment>
<comment type="subunit">
    <text evidence="22">Interacts with PCNA homotrimer; this interaction is enhanced during the S-phase of the cell cycle. Interacts with nucleolar proteins NCL, UBTF and NPM1. Interacts with XRCC5-XRCC6 heterodimer.</text>
</comment>
<evidence type="ECO:0000256" key="23">
    <source>
        <dbReference type="ARBA" id="ARBA00066725"/>
    </source>
</evidence>
<comment type="catalytic activity">
    <reaction evidence="20">
        <text>an N(1)-methyl-2'-deoxyadenosine in double-stranded DNA + 2-oxoglutarate + O2 = a 2'-deoxyadenosine in double-stranded DNA + formaldehyde + succinate + CO2 + H(+)</text>
        <dbReference type="Rhea" id="RHEA:70443"/>
        <dbReference type="Rhea" id="RHEA-COMP:14236"/>
        <dbReference type="Rhea" id="RHEA-COMP:17897"/>
        <dbReference type="ChEBI" id="CHEBI:15378"/>
        <dbReference type="ChEBI" id="CHEBI:15379"/>
        <dbReference type="ChEBI" id="CHEBI:16526"/>
        <dbReference type="ChEBI" id="CHEBI:16810"/>
        <dbReference type="ChEBI" id="CHEBI:16842"/>
        <dbReference type="ChEBI" id="CHEBI:30031"/>
        <dbReference type="ChEBI" id="CHEBI:90615"/>
        <dbReference type="ChEBI" id="CHEBI:139096"/>
    </reaction>
    <physiologicalReaction direction="left-to-right" evidence="20">
        <dbReference type="Rhea" id="RHEA:70444"/>
    </physiologicalReaction>
</comment>
<comment type="catalytic activity">
    <reaction evidence="14">
        <text>a 1,N(6)-etheno-2'-deoxyadenosine in single-stranded DNA + 2-oxoglutarate + O2 + H2O = a 2'-deoxyadenosine in single-stranded DNA + glyoxal + succinate + CO2</text>
        <dbReference type="Rhea" id="RHEA:70459"/>
        <dbReference type="Rhea" id="RHEA-COMP:17896"/>
        <dbReference type="Rhea" id="RHEA-COMP:17904"/>
        <dbReference type="ChEBI" id="CHEBI:15377"/>
        <dbReference type="ChEBI" id="CHEBI:15379"/>
        <dbReference type="ChEBI" id="CHEBI:16526"/>
        <dbReference type="ChEBI" id="CHEBI:16810"/>
        <dbReference type="ChEBI" id="CHEBI:30031"/>
        <dbReference type="ChEBI" id="CHEBI:34779"/>
        <dbReference type="ChEBI" id="CHEBI:90615"/>
        <dbReference type="ChEBI" id="CHEBI:189583"/>
    </reaction>
    <physiologicalReaction direction="left-to-right" evidence="14">
        <dbReference type="Rhea" id="RHEA:70460"/>
    </physiologicalReaction>
</comment>
<comment type="catalytic activity">
    <reaction evidence="12">
        <text>an N(1)-methyl-2'-deoxyadenosine in single-stranded DNA + 2-oxoglutarate + O2 = a 2'-deoxyadenosine in single-stranded DNA + formaldehyde + succinate + CO2 + H(+)</text>
        <dbReference type="Rhea" id="RHEA:70447"/>
        <dbReference type="Rhea" id="RHEA-COMP:17895"/>
        <dbReference type="Rhea" id="RHEA-COMP:17896"/>
        <dbReference type="ChEBI" id="CHEBI:15378"/>
        <dbReference type="ChEBI" id="CHEBI:15379"/>
        <dbReference type="ChEBI" id="CHEBI:16526"/>
        <dbReference type="ChEBI" id="CHEBI:16810"/>
        <dbReference type="ChEBI" id="CHEBI:16842"/>
        <dbReference type="ChEBI" id="CHEBI:30031"/>
        <dbReference type="ChEBI" id="CHEBI:90615"/>
        <dbReference type="ChEBI" id="CHEBI:139096"/>
    </reaction>
    <physiologicalReaction direction="left-to-right" evidence="12">
        <dbReference type="Rhea" id="RHEA:70448"/>
    </physiologicalReaction>
</comment>
<dbReference type="GO" id="GO:0051747">
    <property type="term" value="F:cytosine C-5 DNA demethylase activity"/>
    <property type="evidence" value="ECO:0007669"/>
    <property type="project" value="TreeGrafter"/>
</dbReference>
<evidence type="ECO:0000259" key="28">
    <source>
        <dbReference type="PROSITE" id="PS51471"/>
    </source>
</evidence>
<reference evidence="29 30" key="1">
    <citation type="submission" date="2024-05" db="EMBL/GenBank/DDBJ databases">
        <authorList>
            <person name="Wallberg A."/>
        </authorList>
    </citation>
    <scope>NUCLEOTIDE SEQUENCE [LARGE SCALE GENOMIC DNA]</scope>
</reference>
<dbReference type="Gene3D" id="2.60.120.590">
    <property type="entry name" value="Alpha-ketoglutarate-dependent dioxygenase AlkB-like"/>
    <property type="match status" value="1"/>
</dbReference>
<evidence type="ECO:0000256" key="24">
    <source>
        <dbReference type="ARBA" id="ARBA00072134"/>
    </source>
</evidence>
<sequence>RLYKQYSLELDFPDVKKIQVCWRKISSENLDLDYTILFPRHIADTLLKIFEDELQYFTGDLAKVKVFGKWHDLPRKQVTYGDPGLTYKYSGIVTPALPWPQPMDAVRNLISRVTGHHYNFVLVNRYGNGQNKMGEHKDDERELDPNTPIASVSLGQPRSFYFKHQDTRKPGPNKRNISKVEMTLEHGSLLLMNAPTNNYWYHALPPRKAANNVRINLTFRKIKKPT</sequence>
<comment type="catalytic activity">
    <reaction evidence="18">
        <text>a 3,N(4)-etheno-2'-deoxycytidine in single-stranded DNA + 2-oxoglutarate + O2 + H2O = a 2'-deoxycytidine in single-stranded DNA + glyoxal + succinate + CO2</text>
        <dbReference type="Rhea" id="RHEA:70471"/>
        <dbReference type="Rhea" id="RHEA-COMP:12846"/>
        <dbReference type="Rhea" id="RHEA-COMP:17906"/>
        <dbReference type="ChEBI" id="CHEBI:15377"/>
        <dbReference type="ChEBI" id="CHEBI:15379"/>
        <dbReference type="ChEBI" id="CHEBI:16526"/>
        <dbReference type="ChEBI" id="CHEBI:16810"/>
        <dbReference type="ChEBI" id="CHEBI:30031"/>
        <dbReference type="ChEBI" id="CHEBI:34779"/>
        <dbReference type="ChEBI" id="CHEBI:85452"/>
        <dbReference type="ChEBI" id="CHEBI:189585"/>
    </reaction>
    <physiologicalReaction direction="left-to-right" evidence="18">
        <dbReference type="Rhea" id="RHEA:70472"/>
    </physiologicalReaction>
</comment>
<evidence type="ECO:0000256" key="19">
    <source>
        <dbReference type="ARBA" id="ARBA00052627"/>
    </source>
</evidence>
<feature type="binding site" evidence="27">
    <location>
        <position position="220"/>
    </location>
    <ligand>
        <name>2-oxoglutarate</name>
        <dbReference type="ChEBI" id="CHEBI:16810"/>
    </ligand>
</feature>
<name>A0AAV2PLA1_MEGNR</name>
<evidence type="ECO:0000313" key="29">
    <source>
        <dbReference type="EMBL" id="CAL4059704.1"/>
    </source>
</evidence>
<feature type="binding site" evidence="27">
    <location>
        <position position="126"/>
    </location>
    <ligand>
        <name>2-oxoglutarate</name>
        <dbReference type="ChEBI" id="CHEBI:16810"/>
    </ligand>
</feature>
<keyword evidence="30" id="KW-1185">Reference proteome</keyword>
<dbReference type="Proteomes" id="UP001497623">
    <property type="component" value="Unassembled WGS sequence"/>
</dbReference>
<dbReference type="GO" id="GO:0005730">
    <property type="term" value="C:nucleolus"/>
    <property type="evidence" value="ECO:0007669"/>
    <property type="project" value="UniProtKB-SubCell"/>
</dbReference>
<dbReference type="GO" id="GO:0006307">
    <property type="term" value="P:DNA alkylation repair"/>
    <property type="evidence" value="ECO:0007669"/>
    <property type="project" value="TreeGrafter"/>
</dbReference>
<comment type="catalytic activity">
    <reaction evidence="19">
        <text>a 1,N(6)-etheno-2'-deoxyadenosine in double-stranded DNA + 2-oxoglutarate + O2 + H2O = a 2'-deoxyadenosine in double-stranded DNA + glyoxal + succinate + CO2</text>
        <dbReference type="Rhea" id="RHEA:70463"/>
        <dbReference type="Rhea" id="RHEA-COMP:17897"/>
        <dbReference type="Rhea" id="RHEA-COMP:17903"/>
        <dbReference type="ChEBI" id="CHEBI:15377"/>
        <dbReference type="ChEBI" id="CHEBI:15379"/>
        <dbReference type="ChEBI" id="CHEBI:16526"/>
        <dbReference type="ChEBI" id="CHEBI:16810"/>
        <dbReference type="ChEBI" id="CHEBI:30031"/>
        <dbReference type="ChEBI" id="CHEBI:34779"/>
        <dbReference type="ChEBI" id="CHEBI:90615"/>
        <dbReference type="ChEBI" id="CHEBI:189583"/>
    </reaction>
    <physiologicalReaction direction="left-to-right" evidence="19">
        <dbReference type="Rhea" id="RHEA:70464"/>
    </physiologicalReaction>
</comment>
<accession>A0AAV2PLA1</accession>
<feature type="binding site" evidence="27">
    <location>
        <position position="139"/>
    </location>
    <ligand>
        <name>substrate</name>
    </ligand>
</feature>
<evidence type="ECO:0000256" key="2">
    <source>
        <dbReference type="ARBA" id="ARBA00004604"/>
    </source>
</evidence>
<dbReference type="InterPro" id="IPR005123">
    <property type="entry name" value="Oxoglu/Fe-dep_dioxygenase_dom"/>
</dbReference>
<gene>
    <name evidence="29" type="ORF">MNOR_LOCUS754</name>
</gene>
<keyword evidence="6" id="KW-0460">Magnesium</keyword>
<dbReference type="InterPro" id="IPR027450">
    <property type="entry name" value="AlkB-like"/>
</dbReference>
<evidence type="ECO:0000256" key="25">
    <source>
        <dbReference type="ARBA" id="ARBA00077989"/>
    </source>
</evidence>
<evidence type="ECO:0000256" key="16">
    <source>
        <dbReference type="ARBA" id="ARBA00051434"/>
    </source>
</evidence>
<evidence type="ECO:0000256" key="10">
    <source>
        <dbReference type="ARBA" id="ARBA00023204"/>
    </source>
</evidence>
<comment type="catalytic activity">
    <reaction evidence="16">
        <text>a 3,N(4)-etheno-2'-deoxycytidine in double-stranded DNA + 2-oxoglutarate + O2 + H2O = a 2'-deoxycytidine in double-stranded DNA + glyoxal + succinate + CO2</text>
        <dbReference type="Rhea" id="RHEA:70467"/>
        <dbReference type="Rhea" id="RHEA-COMP:17070"/>
        <dbReference type="Rhea" id="RHEA-COMP:17905"/>
        <dbReference type="ChEBI" id="CHEBI:15377"/>
        <dbReference type="ChEBI" id="CHEBI:15379"/>
        <dbReference type="ChEBI" id="CHEBI:16526"/>
        <dbReference type="ChEBI" id="CHEBI:16810"/>
        <dbReference type="ChEBI" id="CHEBI:30031"/>
        <dbReference type="ChEBI" id="CHEBI:34779"/>
        <dbReference type="ChEBI" id="CHEBI:85452"/>
        <dbReference type="ChEBI" id="CHEBI:189585"/>
    </reaction>
    <physiologicalReaction direction="left-to-right" evidence="16">
        <dbReference type="Rhea" id="RHEA:70468"/>
    </physiologicalReaction>
</comment>
<feature type="binding site" evidence="27">
    <location>
        <position position="218"/>
    </location>
    <ligand>
        <name>2-oxoglutarate</name>
        <dbReference type="ChEBI" id="CHEBI:16810"/>
    </ligand>
</feature>
<dbReference type="FunFam" id="2.60.120.590:FF:000004">
    <property type="entry name" value="DNA oxidative demethylase ALKBH2"/>
    <property type="match status" value="1"/>
</dbReference>
<keyword evidence="9" id="KW-0408">Iron</keyword>
<evidence type="ECO:0000256" key="26">
    <source>
        <dbReference type="ARBA" id="ARBA00081727"/>
    </source>
</evidence>
<evidence type="ECO:0000256" key="14">
    <source>
        <dbReference type="ARBA" id="ARBA00051189"/>
    </source>
</evidence>
<evidence type="ECO:0000256" key="18">
    <source>
        <dbReference type="ARBA" id="ARBA00052597"/>
    </source>
</evidence>
<comment type="subcellular location">
    <subcellularLocation>
        <location evidence="2">Nucleus</location>
        <location evidence="2">Nucleolus</location>
    </subcellularLocation>
    <subcellularLocation>
        <location evidence="3">Nucleus</location>
        <location evidence="3">Nucleoplasm</location>
    </subcellularLocation>
</comment>
<dbReference type="PANTHER" id="PTHR31573:SF1">
    <property type="entry name" value="DNA OXIDATIVE DEMETHYLASE ALKBH2"/>
    <property type="match status" value="1"/>
</dbReference>
<evidence type="ECO:0000256" key="9">
    <source>
        <dbReference type="ARBA" id="ARBA00023004"/>
    </source>
</evidence>
<feature type="binding site" evidence="27">
    <location>
        <begin position="87"/>
        <end position="89"/>
    </location>
    <ligand>
        <name>substrate</name>
    </ligand>
</feature>
<evidence type="ECO:0000256" key="20">
    <source>
        <dbReference type="ARBA" id="ARBA00052800"/>
    </source>
</evidence>
<evidence type="ECO:0000256" key="1">
    <source>
        <dbReference type="ARBA" id="ARBA00001954"/>
    </source>
</evidence>
<feature type="non-terminal residue" evidence="29">
    <location>
        <position position="1"/>
    </location>
</feature>
<protein>
    <recommendedName>
        <fullName evidence="24">DNA oxidative demethylase ALKBH2</fullName>
        <ecNumber evidence="23">1.14.11.33</ecNumber>
    </recommendedName>
    <alternativeName>
        <fullName evidence="25">Alkylated DNA repair protein alkB homolog 2</fullName>
    </alternativeName>
    <alternativeName>
        <fullName evidence="26">Alpha-ketoglutarate-dependent dioxygenase alkB homolog 2</fullName>
    </alternativeName>
</protein>
<evidence type="ECO:0000256" key="3">
    <source>
        <dbReference type="ARBA" id="ARBA00004642"/>
    </source>
</evidence>
<evidence type="ECO:0000256" key="17">
    <source>
        <dbReference type="ARBA" id="ARBA00051755"/>
    </source>
</evidence>
<dbReference type="GO" id="GO:0035516">
    <property type="term" value="F:broad specificity oxidative DNA demethylase activity"/>
    <property type="evidence" value="ECO:0007669"/>
    <property type="project" value="UniProtKB-EC"/>
</dbReference>
<keyword evidence="8" id="KW-0560">Oxidoreductase</keyword>
<dbReference type="PROSITE" id="PS51471">
    <property type="entry name" value="FE2OG_OXY"/>
    <property type="match status" value="1"/>
</dbReference>
<dbReference type="AlphaFoldDB" id="A0AAV2PLA1"/>
<evidence type="ECO:0000256" key="15">
    <source>
        <dbReference type="ARBA" id="ARBA00051376"/>
    </source>
</evidence>
<dbReference type="SUPFAM" id="SSF51197">
    <property type="entry name" value="Clavaminate synthase-like"/>
    <property type="match status" value="1"/>
</dbReference>
<dbReference type="PANTHER" id="PTHR31573">
    <property type="entry name" value="ALPHA-KETOGLUTARATE-DEPENDENT DIOXYGENASE ALKB HOMOLOG 2"/>
    <property type="match status" value="1"/>
</dbReference>
<evidence type="ECO:0000256" key="6">
    <source>
        <dbReference type="ARBA" id="ARBA00022842"/>
    </source>
</evidence>
<feature type="binding site" evidence="27">
    <location>
        <position position="202"/>
    </location>
    <ligand>
        <name>2-oxoglutarate</name>
        <dbReference type="ChEBI" id="CHEBI:16810"/>
    </ligand>
</feature>
<proteinExistence type="predicted"/>
<dbReference type="Pfam" id="PF13532">
    <property type="entry name" value="2OG-FeII_Oxy_2"/>
    <property type="match status" value="1"/>
</dbReference>
<evidence type="ECO:0000256" key="27">
    <source>
        <dbReference type="PIRSR" id="PIRSR632852-1"/>
    </source>
</evidence>
<keyword evidence="10" id="KW-0234">DNA repair</keyword>